<proteinExistence type="predicted"/>
<keyword evidence="2" id="KW-1185">Reference proteome</keyword>
<dbReference type="RefSeq" id="WP_272775646.1">
    <property type="nucleotide sequence ID" value="NZ_JAQQLI010000003.1"/>
</dbReference>
<accession>A0ABT5J573</accession>
<reference evidence="1" key="2">
    <citation type="submission" date="2023-02" db="EMBL/GenBank/DDBJ databases">
        <authorList>
            <person name="Rayyan A."/>
            <person name="Meyer T."/>
            <person name="Kyndt J.A."/>
        </authorList>
    </citation>
    <scope>NUCLEOTIDE SEQUENCE</scope>
    <source>
        <strain evidence="1">DSM 9987</strain>
    </source>
</reference>
<reference evidence="1" key="1">
    <citation type="journal article" date="2023" name="Microbiol Resour">
        <title>Genome Sequences of Rhodoplanes serenus and Two Thermotolerant Strains, Rhodoplanes tepidamans and 'Rhodoplanes cryptolactis,' Further Refine the Genus.</title>
        <authorList>
            <person name="Rayyan A.A."/>
            <person name="Kyndt J.A."/>
        </authorList>
    </citation>
    <scope>NUCLEOTIDE SEQUENCE</scope>
    <source>
        <strain evidence="1">DSM 9987</strain>
    </source>
</reference>
<dbReference type="Proteomes" id="UP001165652">
    <property type="component" value="Unassembled WGS sequence"/>
</dbReference>
<comment type="caution">
    <text evidence="1">The sequence shown here is derived from an EMBL/GenBank/DDBJ whole genome shotgun (WGS) entry which is preliminary data.</text>
</comment>
<dbReference type="EMBL" id="JAQQLI010000003">
    <property type="protein sequence ID" value="MDC7784800.1"/>
    <property type="molecule type" value="Genomic_DNA"/>
</dbReference>
<sequence>MGVCWVKRGRLRPYGLEFGEREMPRFEVARWRNQGRVCRPYRRLGWTPNWQRVLEDQHERRRCPGRLGEWPHWRPFFAKPRRRANRSKR</sequence>
<gene>
    <name evidence="1" type="ORF">PQJ73_03810</name>
</gene>
<protein>
    <submittedName>
        <fullName evidence="1">Uncharacterized protein</fullName>
    </submittedName>
</protein>
<organism evidence="1 2">
    <name type="scientific">Rhodoplanes tepidamans</name>
    <name type="common">Rhodoplanes cryptolactis</name>
    <dbReference type="NCBI Taxonomy" id="200616"/>
    <lineage>
        <taxon>Bacteria</taxon>
        <taxon>Pseudomonadati</taxon>
        <taxon>Pseudomonadota</taxon>
        <taxon>Alphaproteobacteria</taxon>
        <taxon>Hyphomicrobiales</taxon>
        <taxon>Nitrobacteraceae</taxon>
        <taxon>Rhodoplanes</taxon>
    </lineage>
</organism>
<evidence type="ECO:0000313" key="2">
    <source>
        <dbReference type="Proteomes" id="UP001165652"/>
    </source>
</evidence>
<name>A0ABT5J573_RHOTP</name>
<evidence type="ECO:0000313" key="1">
    <source>
        <dbReference type="EMBL" id="MDC7784800.1"/>
    </source>
</evidence>